<protein>
    <submittedName>
        <fullName evidence="1">Uncharacterized protein</fullName>
    </submittedName>
</protein>
<keyword evidence="2" id="KW-1185">Reference proteome</keyword>
<organism evidence="1 2">
    <name type="scientific">Metabacillus rhizosphaerae</name>
    <dbReference type="NCBI Taxonomy" id="3117747"/>
    <lineage>
        <taxon>Bacteria</taxon>
        <taxon>Bacillati</taxon>
        <taxon>Bacillota</taxon>
        <taxon>Bacilli</taxon>
        <taxon>Bacillales</taxon>
        <taxon>Bacillaceae</taxon>
        <taxon>Metabacillus</taxon>
    </lineage>
</organism>
<reference evidence="1 2" key="1">
    <citation type="submission" date="2024-02" db="EMBL/GenBank/DDBJ databases">
        <title>Seven novel Bacillus-like species.</title>
        <authorList>
            <person name="Liu G."/>
        </authorList>
    </citation>
    <scope>NUCLEOTIDE SEQUENCE [LARGE SCALE GENOMIC DNA]</scope>
    <source>
        <strain evidence="1 2">FJAT-53654</strain>
    </source>
</reference>
<proteinExistence type="predicted"/>
<name>A0ABZ2MSZ4_9BACI</name>
<dbReference type="Proteomes" id="UP001368328">
    <property type="component" value="Chromosome"/>
</dbReference>
<sequence>MNRVYLVGAQQKLIKSNDWQRFMKGIVLDIELKNQVVNKVVDYISPPEVCPENNASISFTAATLSKQKLYVGTLTEILIYNTKNFQLEKYFSLPFFNDIHHVSPRANGNMLVVNTGLDMVIELSSKGELLNCWNVLGENPWQRFNKITDYRKVPTTKPHKSHPNFVFELNNEIWATRCLQKDAVCLTNPSKKITIGRELVHDGVVYKNKIYFTQVDGRIVIVNANNLIVEKVINLVEITNNIKKIGWCRGIKPLNDDTILVGFSRIRPSREINPNGTISLNGQYGVLPTRLACYDINKKKLLWEKNLEDYNLNAIYSIN</sequence>
<dbReference type="InterPro" id="IPR011044">
    <property type="entry name" value="Quino_amine_DH_bsu"/>
</dbReference>
<dbReference type="RefSeq" id="WP_338787383.1">
    <property type="nucleotide sequence ID" value="NZ_CP147403.1"/>
</dbReference>
<dbReference type="EMBL" id="CP147403">
    <property type="protein sequence ID" value="WXB88511.1"/>
    <property type="molecule type" value="Genomic_DNA"/>
</dbReference>
<accession>A0ABZ2MSZ4</accession>
<evidence type="ECO:0000313" key="1">
    <source>
        <dbReference type="EMBL" id="WXB88511.1"/>
    </source>
</evidence>
<gene>
    <name evidence="1" type="ORF">WCV66_25525</name>
</gene>
<dbReference type="SUPFAM" id="SSF50969">
    <property type="entry name" value="YVTN repeat-like/Quinoprotein amine dehydrogenase"/>
    <property type="match status" value="1"/>
</dbReference>
<evidence type="ECO:0000313" key="2">
    <source>
        <dbReference type="Proteomes" id="UP001368328"/>
    </source>
</evidence>